<reference evidence="2" key="1">
    <citation type="journal article" date="2014" name="Int. J. Syst. Evol. Microbiol.">
        <title>Complete genome sequence of Corynebacterium casei LMG S-19264T (=DSM 44701T), isolated from a smear-ripened cheese.</title>
        <authorList>
            <consortium name="US DOE Joint Genome Institute (JGI-PGF)"/>
            <person name="Walter F."/>
            <person name="Albersmeier A."/>
            <person name="Kalinowski J."/>
            <person name="Ruckert C."/>
        </authorList>
    </citation>
    <scope>NUCLEOTIDE SEQUENCE</scope>
    <source>
        <strain evidence="2">JCM 4477</strain>
    </source>
</reference>
<dbReference type="Pfam" id="PF03995">
    <property type="entry name" value="Inhibitor_I36"/>
    <property type="match status" value="1"/>
</dbReference>
<comment type="caution">
    <text evidence="2">The sequence shown here is derived from an EMBL/GenBank/DDBJ whole genome shotgun (WGS) entry which is preliminary data.</text>
</comment>
<feature type="signal peptide" evidence="1">
    <location>
        <begin position="1"/>
        <end position="21"/>
    </location>
</feature>
<reference evidence="2" key="2">
    <citation type="submission" date="2020-09" db="EMBL/GenBank/DDBJ databases">
        <authorList>
            <person name="Sun Q."/>
            <person name="Ohkuma M."/>
        </authorList>
    </citation>
    <scope>NUCLEOTIDE SEQUENCE</scope>
    <source>
        <strain evidence="2">JCM 4477</strain>
    </source>
</reference>
<dbReference type="EMBL" id="BNBI01000001">
    <property type="protein sequence ID" value="GHE86262.1"/>
    <property type="molecule type" value="Genomic_DNA"/>
</dbReference>
<accession>A0A919DUQ6</accession>
<dbReference type="InterPro" id="IPR011024">
    <property type="entry name" value="G_crystallin-like"/>
</dbReference>
<name>A0A919DUQ6_9ACTN</name>
<keyword evidence="3" id="KW-1185">Reference proteome</keyword>
<protein>
    <recommendedName>
        <fullName evidence="4">Peptidase inhibitor family I36</fullName>
    </recommendedName>
</protein>
<dbReference type="RefSeq" id="WP_190202599.1">
    <property type="nucleotide sequence ID" value="NZ_BNBI01000001.1"/>
</dbReference>
<dbReference type="AlphaFoldDB" id="A0A919DUQ6"/>
<gene>
    <name evidence="2" type="ORF">GCM10018772_07340</name>
</gene>
<evidence type="ECO:0000313" key="3">
    <source>
        <dbReference type="Proteomes" id="UP000630718"/>
    </source>
</evidence>
<organism evidence="2 3">
    <name type="scientific">Streptomyces fumanus</name>
    <dbReference type="NCBI Taxonomy" id="67302"/>
    <lineage>
        <taxon>Bacteria</taxon>
        <taxon>Bacillati</taxon>
        <taxon>Actinomycetota</taxon>
        <taxon>Actinomycetes</taxon>
        <taxon>Kitasatosporales</taxon>
        <taxon>Streptomycetaceae</taxon>
        <taxon>Streptomyces</taxon>
    </lineage>
</organism>
<evidence type="ECO:0008006" key="4">
    <source>
        <dbReference type="Google" id="ProtNLM"/>
    </source>
</evidence>
<evidence type="ECO:0000313" key="2">
    <source>
        <dbReference type="EMBL" id="GHE86262.1"/>
    </source>
</evidence>
<evidence type="ECO:0000256" key="1">
    <source>
        <dbReference type="SAM" id="SignalP"/>
    </source>
</evidence>
<feature type="chain" id="PRO_5039036190" description="Peptidase inhibitor family I36" evidence="1">
    <location>
        <begin position="22"/>
        <end position="131"/>
    </location>
</feature>
<dbReference type="Proteomes" id="UP000630718">
    <property type="component" value="Unassembled WGS sequence"/>
</dbReference>
<keyword evidence="1" id="KW-0732">Signal</keyword>
<dbReference type="Gene3D" id="2.60.20.10">
    <property type="entry name" value="Crystallins"/>
    <property type="match status" value="1"/>
</dbReference>
<sequence>MKLTTKTAVVAAAIASTAVLAVPGTASADPKDGIVSACQEGKICLFDGHNYTGDMLQLDPLTSPPVSFPFVGWDWNDRASSVWNRSRWDACIYTDADFNGRYYLIPPGATQELLFLYDNAVSSVAVAQCGG</sequence>
<dbReference type="SUPFAM" id="SSF49695">
    <property type="entry name" value="gamma-Crystallin-like"/>
    <property type="match status" value="1"/>
</dbReference>
<proteinExistence type="predicted"/>